<keyword evidence="3" id="KW-1185">Reference proteome</keyword>
<comment type="caution">
    <text evidence="2">The sequence shown here is derived from an EMBL/GenBank/DDBJ whole genome shotgun (WGS) entry which is preliminary data.</text>
</comment>
<name>A0ABT7C812_9MICO</name>
<protein>
    <recommendedName>
        <fullName evidence="4">DUF4175 domain-containing protein</fullName>
    </recommendedName>
</protein>
<evidence type="ECO:0000313" key="3">
    <source>
        <dbReference type="Proteomes" id="UP001170379"/>
    </source>
</evidence>
<dbReference type="RefSeq" id="WP_026937448.1">
    <property type="nucleotide sequence ID" value="NZ_CP028426.1"/>
</dbReference>
<keyword evidence="1" id="KW-1133">Transmembrane helix</keyword>
<feature type="transmembrane region" description="Helical" evidence="1">
    <location>
        <begin position="72"/>
        <end position="93"/>
    </location>
</feature>
<reference evidence="2" key="2">
    <citation type="journal article" date="2022" name="Sci. Rep.">
        <title>In silico prediction of the enzymes involved in the degradation of the herbicide molinate by Gulosibacter molinativorax ON4T.</title>
        <authorList>
            <person name="Lopes A.R."/>
            <person name="Bunin E."/>
            <person name="Viana A.T."/>
            <person name="Froufe H."/>
            <person name="Munoz-Merida A."/>
            <person name="Pinho D."/>
            <person name="Figueiredo J."/>
            <person name="Barroso C."/>
            <person name="Vaz-Moreira I."/>
            <person name="Bellanger X."/>
            <person name="Egas C."/>
            <person name="Nunes O.C."/>
        </authorList>
    </citation>
    <scope>NUCLEOTIDE SEQUENCE</scope>
    <source>
        <strain evidence="2">ON4</strain>
    </source>
</reference>
<organism evidence="2 3">
    <name type="scientific">Gulosibacter molinativorax</name>
    <dbReference type="NCBI Taxonomy" id="256821"/>
    <lineage>
        <taxon>Bacteria</taxon>
        <taxon>Bacillati</taxon>
        <taxon>Actinomycetota</taxon>
        <taxon>Actinomycetes</taxon>
        <taxon>Micrococcales</taxon>
        <taxon>Microbacteriaceae</taxon>
        <taxon>Gulosibacter</taxon>
    </lineage>
</organism>
<feature type="transmembrane region" description="Helical" evidence="1">
    <location>
        <begin position="40"/>
        <end position="60"/>
    </location>
</feature>
<reference evidence="2" key="1">
    <citation type="submission" date="2018-03" db="EMBL/GenBank/DDBJ databases">
        <authorList>
            <person name="Nunes O.C."/>
            <person name="Lopes A.R."/>
            <person name="Froufe H."/>
            <person name="Munoz-Merida A."/>
            <person name="Barroso C."/>
            <person name="Egas C."/>
        </authorList>
    </citation>
    <scope>NUCLEOTIDE SEQUENCE</scope>
    <source>
        <strain evidence="2">ON4</strain>
    </source>
</reference>
<proteinExistence type="predicted"/>
<dbReference type="EMBL" id="PXVD01000011">
    <property type="protein sequence ID" value="MDJ1371334.1"/>
    <property type="molecule type" value="Genomic_DNA"/>
</dbReference>
<accession>A0ABT7C812</accession>
<dbReference type="Proteomes" id="UP001170379">
    <property type="component" value="Unassembled WGS sequence"/>
</dbReference>
<feature type="transmembrane region" description="Helical" evidence="1">
    <location>
        <begin position="105"/>
        <end position="124"/>
    </location>
</feature>
<keyword evidence="1" id="KW-0812">Transmembrane</keyword>
<keyword evidence="1" id="KW-0472">Membrane</keyword>
<evidence type="ECO:0000256" key="1">
    <source>
        <dbReference type="SAM" id="Phobius"/>
    </source>
</evidence>
<evidence type="ECO:0000313" key="2">
    <source>
        <dbReference type="EMBL" id="MDJ1371334.1"/>
    </source>
</evidence>
<sequence length="136" mass="14736">MSDAPRRLRLGMLVLTPFLIFALVLGMVAARPTLSPGQLVLVTWIGAFLLGGWLFILREYLPGRAREQFRRISLVIITLALVGVGIGTIWFGVESLVNGEDALRSLLMIGAGIVVIGLGGMLVFRKGVGTFRDRGD</sequence>
<evidence type="ECO:0008006" key="4">
    <source>
        <dbReference type="Google" id="ProtNLM"/>
    </source>
</evidence>
<gene>
    <name evidence="2" type="ORF">C7K25_08130</name>
</gene>